<dbReference type="InterPro" id="IPR012135">
    <property type="entry name" value="Dihydroorotate_DH_1_2"/>
</dbReference>
<evidence type="ECO:0000259" key="12">
    <source>
        <dbReference type="Pfam" id="PF01180"/>
    </source>
</evidence>
<dbReference type="EMBL" id="LT670849">
    <property type="protein sequence ID" value="SHN81618.1"/>
    <property type="molecule type" value="Genomic_DNA"/>
</dbReference>
<accession>A0A1M7UF75</accession>
<evidence type="ECO:0000256" key="6">
    <source>
        <dbReference type="ARBA" id="ARBA00023002"/>
    </source>
</evidence>
<dbReference type="GO" id="GO:0006212">
    <property type="term" value="P:uracil catabolic process"/>
    <property type="evidence" value="ECO:0007669"/>
    <property type="project" value="TreeGrafter"/>
</dbReference>
<name>A0A1M7UF75_9BRAD</name>
<dbReference type="Proteomes" id="UP000184096">
    <property type="component" value="Chromosome I"/>
</dbReference>
<organism evidence="13 14">
    <name type="scientific">Bradyrhizobium erythrophlei</name>
    <dbReference type="NCBI Taxonomy" id="1437360"/>
    <lineage>
        <taxon>Bacteria</taxon>
        <taxon>Pseudomonadati</taxon>
        <taxon>Pseudomonadota</taxon>
        <taxon>Alphaproteobacteria</taxon>
        <taxon>Hyphomicrobiales</taxon>
        <taxon>Nitrobacteraceae</taxon>
        <taxon>Bradyrhizobium</taxon>
    </lineage>
</organism>
<evidence type="ECO:0000256" key="9">
    <source>
        <dbReference type="ARBA" id="ARBA00049578"/>
    </source>
</evidence>
<comment type="catalytic activity">
    <reaction evidence="7">
        <text>5,6-dihydrothymine + NAD(+) = thymine + NADH + H(+)</text>
        <dbReference type="Rhea" id="RHEA:28791"/>
        <dbReference type="ChEBI" id="CHEBI:15378"/>
        <dbReference type="ChEBI" id="CHEBI:17821"/>
        <dbReference type="ChEBI" id="CHEBI:27468"/>
        <dbReference type="ChEBI" id="CHEBI:57540"/>
        <dbReference type="ChEBI" id="CHEBI:57945"/>
        <dbReference type="EC" id="1.3.1.1"/>
    </reaction>
</comment>
<dbReference type="GO" id="GO:0004159">
    <property type="term" value="F:dihydropyrimidine dehydrogenase (NAD+) activity"/>
    <property type="evidence" value="ECO:0007669"/>
    <property type="project" value="UniProtKB-EC"/>
</dbReference>
<dbReference type="PANTHER" id="PTHR43073">
    <property type="entry name" value="DIHYDROPYRIMIDINE DEHYDROGENASE [NADP(+)]"/>
    <property type="match status" value="1"/>
</dbReference>
<evidence type="ECO:0000313" key="13">
    <source>
        <dbReference type="EMBL" id="SHN81618.1"/>
    </source>
</evidence>
<evidence type="ECO:0000256" key="8">
    <source>
        <dbReference type="ARBA" id="ARBA00048792"/>
    </source>
</evidence>
<reference evidence="14" key="1">
    <citation type="submission" date="2016-11" db="EMBL/GenBank/DDBJ databases">
        <authorList>
            <person name="Varghese N."/>
            <person name="Submissions S."/>
        </authorList>
    </citation>
    <scope>NUCLEOTIDE SEQUENCE [LARGE SCALE GENOMIC DNA]</scope>
    <source>
        <strain evidence="14">GAS401</strain>
    </source>
</reference>
<comment type="cofactor">
    <cofactor evidence="1">
        <name>FMN</name>
        <dbReference type="ChEBI" id="CHEBI:58210"/>
    </cofactor>
</comment>
<keyword evidence="3" id="KW-0285">Flavoprotein</keyword>
<evidence type="ECO:0000256" key="10">
    <source>
        <dbReference type="ARBA" id="ARBA00049714"/>
    </source>
</evidence>
<keyword evidence="4" id="KW-0288">FMN</keyword>
<evidence type="ECO:0000256" key="1">
    <source>
        <dbReference type="ARBA" id="ARBA00001917"/>
    </source>
</evidence>
<dbReference type="GO" id="GO:0050661">
    <property type="term" value="F:NADP binding"/>
    <property type="evidence" value="ECO:0007669"/>
    <property type="project" value="TreeGrafter"/>
</dbReference>
<dbReference type="PIRSF" id="PIRSF000164">
    <property type="entry name" value="DHO_oxidase"/>
    <property type="match status" value="1"/>
</dbReference>
<comment type="function">
    <text evidence="9">Involved in pyrimidine base degradation. Catalyzes physiologically the reduction of uracil to 5,6-dihydrouracil (DHU) by using NADH as a specific cosubstrate. It also catalyzes the reverse reaction and the reduction of thymine to 5,6-dihydrothymine (DHT).</text>
</comment>
<protein>
    <recommendedName>
        <fullName evidence="11">dihydrouracil dehydrogenase (NAD(+))</fullName>
        <ecNumber evidence="11">1.3.1.1</ecNumber>
    </recommendedName>
</protein>
<sequence>MAGILDVTIGSLRLKNPLIAGAAEHLIEEAGVRRALSAGAAVVVMKSTNEVQAAKTQLDAAEYAVFDETWQRREWNASAPASAFIACRSGLYPGSFDQWLESVSRLDREAAKSDAYVAASLILGDLDHAIDMARQVQGAGLRLLELNIGTPYASQAAKGAVATELMPGRVMTIVRSIRTAVSMPLWVKITGQSEQVPELARAAFTAGADSVVMAGRLLGLIPDLDTMRPVLDTTLGVGGYWNLPLTCHWLSLSRAAVGRDKPLIATNGIQNGLDIARVMLAGASAAEISSPVMLRGFELIERSLAELKDYLNAKEITAKDLIGRAADARKTFAEMPQLEGNWRNYVPRDALTKD</sequence>
<evidence type="ECO:0000256" key="3">
    <source>
        <dbReference type="ARBA" id="ARBA00022630"/>
    </source>
</evidence>
<dbReference type="AlphaFoldDB" id="A0A1M7UF75"/>
<gene>
    <name evidence="13" type="ORF">SAMN05444170_4799</name>
</gene>
<keyword evidence="14" id="KW-1185">Reference proteome</keyword>
<dbReference type="GO" id="GO:0002058">
    <property type="term" value="F:uracil binding"/>
    <property type="evidence" value="ECO:0007669"/>
    <property type="project" value="TreeGrafter"/>
</dbReference>
<evidence type="ECO:0000313" key="14">
    <source>
        <dbReference type="Proteomes" id="UP000184096"/>
    </source>
</evidence>
<evidence type="ECO:0000256" key="4">
    <source>
        <dbReference type="ARBA" id="ARBA00022643"/>
    </source>
</evidence>
<comment type="catalytic activity">
    <reaction evidence="8">
        <text>5,6-dihydrouracil + NAD(+) = uracil + NADH + H(+)</text>
        <dbReference type="Rhea" id="RHEA:20189"/>
        <dbReference type="ChEBI" id="CHEBI:15378"/>
        <dbReference type="ChEBI" id="CHEBI:15901"/>
        <dbReference type="ChEBI" id="CHEBI:17568"/>
        <dbReference type="ChEBI" id="CHEBI:57540"/>
        <dbReference type="ChEBI" id="CHEBI:57945"/>
        <dbReference type="EC" id="1.3.1.1"/>
    </reaction>
</comment>
<dbReference type="UniPathway" id="UPA00070"/>
<dbReference type="SUPFAM" id="SSF51395">
    <property type="entry name" value="FMN-linked oxidoreductases"/>
    <property type="match status" value="1"/>
</dbReference>
<dbReference type="GO" id="GO:0005737">
    <property type="term" value="C:cytoplasm"/>
    <property type="evidence" value="ECO:0007669"/>
    <property type="project" value="InterPro"/>
</dbReference>
<dbReference type="Gene3D" id="3.20.20.70">
    <property type="entry name" value="Aldolase class I"/>
    <property type="match status" value="1"/>
</dbReference>
<evidence type="ECO:0000256" key="5">
    <source>
        <dbReference type="ARBA" id="ARBA00022975"/>
    </source>
</evidence>
<proteinExistence type="predicted"/>
<dbReference type="RefSeq" id="WP_072821577.1">
    <property type="nucleotide sequence ID" value="NZ_LT670849.1"/>
</dbReference>
<dbReference type="GO" id="GO:0044205">
    <property type="term" value="P:'de novo' UMP biosynthetic process"/>
    <property type="evidence" value="ECO:0007669"/>
    <property type="project" value="UniProtKB-UniPathway"/>
</dbReference>
<evidence type="ECO:0000256" key="2">
    <source>
        <dbReference type="ARBA" id="ARBA00004725"/>
    </source>
</evidence>
<dbReference type="GO" id="GO:0006210">
    <property type="term" value="P:thymine catabolic process"/>
    <property type="evidence" value="ECO:0007669"/>
    <property type="project" value="TreeGrafter"/>
</dbReference>
<comment type="subunit">
    <text evidence="10">Heterotetramer of 2 PreA and 2 PreT subunits.</text>
</comment>
<comment type="pathway">
    <text evidence="2">Pyrimidine metabolism; UMP biosynthesis via de novo pathway.</text>
</comment>
<feature type="domain" description="Dihydroorotate dehydrogenase catalytic" evidence="12">
    <location>
        <begin position="94"/>
        <end position="310"/>
    </location>
</feature>
<keyword evidence="6" id="KW-0560">Oxidoreductase</keyword>
<dbReference type="GO" id="GO:0004152">
    <property type="term" value="F:dihydroorotate dehydrogenase activity"/>
    <property type="evidence" value="ECO:0007669"/>
    <property type="project" value="InterPro"/>
</dbReference>
<evidence type="ECO:0000256" key="11">
    <source>
        <dbReference type="ARBA" id="ARBA00049728"/>
    </source>
</evidence>
<evidence type="ECO:0000256" key="7">
    <source>
        <dbReference type="ARBA" id="ARBA00047685"/>
    </source>
</evidence>
<dbReference type="OrthoDB" id="9794954at2"/>
<dbReference type="PANTHER" id="PTHR43073:SF2">
    <property type="entry name" value="DIHYDROPYRIMIDINE DEHYDROGENASE [NADP(+)]"/>
    <property type="match status" value="1"/>
</dbReference>
<dbReference type="EC" id="1.3.1.1" evidence="11"/>
<dbReference type="InterPro" id="IPR013785">
    <property type="entry name" value="Aldolase_TIM"/>
</dbReference>
<dbReference type="InterPro" id="IPR005720">
    <property type="entry name" value="Dihydroorotate_DH_cat"/>
</dbReference>
<dbReference type="Pfam" id="PF01180">
    <property type="entry name" value="DHO_dh"/>
    <property type="match status" value="1"/>
</dbReference>
<keyword evidence="5" id="KW-0665">Pyrimidine biosynthesis</keyword>